<dbReference type="Proteomes" id="UP000317422">
    <property type="component" value="Unassembled WGS sequence"/>
</dbReference>
<feature type="domain" description="Aerobactin siderophore biosynthesis IucA/IucC-like C-terminal" evidence="5">
    <location>
        <begin position="405"/>
        <end position="560"/>
    </location>
</feature>
<reference evidence="6 7" key="1">
    <citation type="submission" date="2019-06" db="EMBL/GenBank/DDBJ databases">
        <title>Sequencing the genomes of 1000 actinobacteria strains.</title>
        <authorList>
            <person name="Klenk H.-P."/>
        </authorList>
    </citation>
    <scope>NUCLEOTIDE SEQUENCE [LARGE SCALE GENOMIC DNA]</scope>
    <source>
        <strain evidence="6 7">DSM 45015</strain>
    </source>
</reference>
<proteinExistence type="inferred from homology"/>
<evidence type="ECO:0000259" key="4">
    <source>
        <dbReference type="Pfam" id="PF04183"/>
    </source>
</evidence>
<comment type="pathway">
    <text evidence="1">Siderophore biosynthesis.</text>
</comment>
<feature type="region of interest" description="Disordered" evidence="3">
    <location>
        <begin position="130"/>
        <end position="151"/>
    </location>
</feature>
<keyword evidence="7" id="KW-1185">Reference proteome</keyword>
<evidence type="ECO:0000313" key="7">
    <source>
        <dbReference type="Proteomes" id="UP000317422"/>
    </source>
</evidence>
<dbReference type="Pfam" id="PF06276">
    <property type="entry name" value="FhuF"/>
    <property type="match status" value="1"/>
</dbReference>
<evidence type="ECO:0000256" key="2">
    <source>
        <dbReference type="ARBA" id="ARBA00007832"/>
    </source>
</evidence>
<comment type="caution">
    <text evidence="6">The sequence shown here is derived from an EMBL/GenBank/DDBJ whole genome shotgun (WGS) entry which is preliminary data.</text>
</comment>
<name>A0A543NL09_9ACTN</name>
<dbReference type="Gene3D" id="1.10.510.40">
    <property type="match status" value="1"/>
</dbReference>
<comment type="similarity">
    <text evidence="2">Belongs to the IucA/IucC family.</text>
</comment>
<dbReference type="PANTHER" id="PTHR34384:SF5">
    <property type="entry name" value="L-2,3-DIAMINOPROPANOATE--CITRATE LIGASE"/>
    <property type="match status" value="1"/>
</dbReference>
<accession>A0A543NL09</accession>
<evidence type="ECO:0000313" key="6">
    <source>
        <dbReference type="EMBL" id="TQN32499.1"/>
    </source>
</evidence>
<gene>
    <name evidence="6" type="ORF">FHX37_2460</name>
</gene>
<dbReference type="PANTHER" id="PTHR34384">
    <property type="entry name" value="L-2,3-DIAMINOPROPANOATE--CITRATE LIGASE"/>
    <property type="match status" value="1"/>
</dbReference>
<evidence type="ECO:0000259" key="5">
    <source>
        <dbReference type="Pfam" id="PF06276"/>
    </source>
</evidence>
<dbReference type="EMBL" id="VFQC01000001">
    <property type="protein sequence ID" value="TQN32499.1"/>
    <property type="molecule type" value="Genomic_DNA"/>
</dbReference>
<evidence type="ECO:0000256" key="3">
    <source>
        <dbReference type="SAM" id="MobiDB-lite"/>
    </source>
</evidence>
<feature type="compositionally biased region" description="Gly residues" evidence="3">
    <location>
        <begin position="1"/>
        <end position="15"/>
    </location>
</feature>
<sequence>MTVNTGGPGDSGSGGAATAAHPPAGRDFDRVADTATTNGLLRCWLRETGAPVPERGTLTLDLPASGTRLETEVLHHSPAGFHRFGPARLAPGTPVSAVTVAALLAEEAAAGRDSTPETVSDLVARVADSQRRTAHHLTRRSAETDEPDDRPPFLAAEQALVLGHPLHPAPKSRIGVTDTETEHFSPELRGSFPVHWFAADPSVVSSSGDAHELLAPIAPETPPGTVPIPAHPWQAREIRTRPGVRERLAEGTLRDVGPGGPEWYPTASLRTLYAPGVPVMLKLSLGLPITNSKRENLRAELRRGAEIDRLLDAGLASELAAAYPTFGIVRDPAWITVDPDPAAGTGRPESGLETVLRANPFPAGQRSVCVAGLLAERPDTGTAGLSRVVAELEERTGRDRQDIAEEWCARYADTVLAPVLWLYGTYGLGLEAHQQNTLVTLDDAGWPSGGWYRDNQGYYISERRSGELDRILPGVGDDGANRCDDAVIDERLGYYIGVNNVLGLVGAFGALGIADERPLLEVFRERLRRFDTLPLARTLAESETLRCKANLLTRIDGLDELVGPLETQSVYRTIANPFTAEVRSRAGA</sequence>
<dbReference type="GO" id="GO:0016881">
    <property type="term" value="F:acid-amino acid ligase activity"/>
    <property type="evidence" value="ECO:0007669"/>
    <property type="project" value="UniProtKB-ARBA"/>
</dbReference>
<feature type="domain" description="Aerobactin siderophore biosynthesis IucA/IucC N-terminal" evidence="4">
    <location>
        <begin position="153"/>
        <end position="375"/>
    </location>
</feature>
<dbReference type="AlphaFoldDB" id="A0A543NL09"/>
<dbReference type="RefSeq" id="WP_141923977.1">
    <property type="nucleotide sequence ID" value="NZ_VFQC01000001.1"/>
</dbReference>
<evidence type="ECO:0000256" key="1">
    <source>
        <dbReference type="ARBA" id="ARBA00004924"/>
    </source>
</evidence>
<feature type="region of interest" description="Disordered" evidence="3">
    <location>
        <begin position="1"/>
        <end position="30"/>
    </location>
</feature>
<organism evidence="6 7">
    <name type="scientific">Haloactinospora alba</name>
    <dbReference type="NCBI Taxonomy" id="405555"/>
    <lineage>
        <taxon>Bacteria</taxon>
        <taxon>Bacillati</taxon>
        <taxon>Actinomycetota</taxon>
        <taxon>Actinomycetes</taxon>
        <taxon>Streptosporangiales</taxon>
        <taxon>Nocardiopsidaceae</taxon>
        <taxon>Haloactinospora</taxon>
    </lineage>
</organism>
<dbReference type="InterPro" id="IPR022770">
    <property type="entry name" value="IucA/IucC-like_C"/>
</dbReference>
<dbReference type="Pfam" id="PF04183">
    <property type="entry name" value="IucA_IucC"/>
    <property type="match status" value="1"/>
</dbReference>
<dbReference type="Gene3D" id="6.10.250.3370">
    <property type="match status" value="1"/>
</dbReference>
<dbReference type="InterPro" id="IPR007310">
    <property type="entry name" value="Aerobactin_biosyn_IucA/IucC_N"/>
</dbReference>
<protein>
    <submittedName>
        <fullName evidence="6">Siderophore synthetase component</fullName>
    </submittedName>
</protein>
<dbReference type="OrthoDB" id="495728at2"/>
<dbReference type="InterPro" id="IPR037455">
    <property type="entry name" value="LucA/IucC-like"/>
</dbReference>
<dbReference type="GO" id="GO:0019290">
    <property type="term" value="P:siderophore biosynthetic process"/>
    <property type="evidence" value="ECO:0007669"/>
    <property type="project" value="InterPro"/>
</dbReference>